<evidence type="ECO:0000313" key="14">
    <source>
        <dbReference type="Proteomes" id="UP000184330"/>
    </source>
</evidence>
<keyword evidence="5" id="KW-0249">Electron transport</keyword>
<dbReference type="GO" id="GO:0006879">
    <property type="term" value="P:intracellular iron ion homeostasis"/>
    <property type="evidence" value="ECO:0007669"/>
    <property type="project" value="TreeGrafter"/>
</dbReference>
<evidence type="ECO:0000313" key="13">
    <source>
        <dbReference type="EMBL" id="CZR64232.1"/>
    </source>
</evidence>
<dbReference type="InterPro" id="IPR039261">
    <property type="entry name" value="FNR_nucleotide-bd"/>
</dbReference>
<name>A0A1L7XGS9_9HELO</name>
<dbReference type="OrthoDB" id="10006946at2759"/>
<dbReference type="InterPro" id="IPR013130">
    <property type="entry name" value="Fe3_Rdtase_TM_dom"/>
</dbReference>
<evidence type="ECO:0000256" key="7">
    <source>
        <dbReference type="ARBA" id="ARBA00023002"/>
    </source>
</evidence>
<evidence type="ECO:0000256" key="5">
    <source>
        <dbReference type="ARBA" id="ARBA00022982"/>
    </source>
</evidence>
<dbReference type="InterPro" id="IPR013121">
    <property type="entry name" value="Fe_red_NAD-bd_6"/>
</dbReference>
<dbReference type="GO" id="GO:0015677">
    <property type="term" value="P:copper ion import"/>
    <property type="evidence" value="ECO:0007669"/>
    <property type="project" value="TreeGrafter"/>
</dbReference>
<dbReference type="Proteomes" id="UP000184330">
    <property type="component" value="Unassembled WGS sequence"/>
</dbReference>
<evidence type="ECO:0000256" key="10">
    <source>
        <dbReference type="SAM" id="MobiDB-lite"/>
    </source>
</evidence>
<gene>
    <name evidence="13" type="ORF">PAC_14130</name>
</gene>
<sequence length="577" mass="65508">MGWPYHLVDLTHDEKHQRRLTLDRYAVYSQLSALVPILAYQLYRLGAWVYSERQRAKVRYSAIPSSPGLKQSRTSTTGAVVRKWRSFVWWLEGEVAPTWGLRIHWIAGTSWMTWLLFLCVHQTGEDYLHITKRFGAVAAAQFPLHYMLAMKSLYSPLNLAFGTSHEELNPWHRLQGRVIYGLLLLHATWYLNYFVQAGVLATRLTTRVVIIGYVAFFLMNILFSASLEKVRRWSYRVFFVVHLTVGMALPPLLFFHASHLRIYVTEALALFIFDIICRKLDTITSYSTITSVPHTKLVKIRVPVPPSKIQRFRDAPGQHVYLQIPPESTPPYSSSPSIYELLYNPFTIASVSNTEVTLVLRTLHGPTTKALEHLSHLSKAHPPLNIEGPIGSSRHFPNLAADYDRILLVAGGVGSTFILPIYQHIRDQLVAESKSPDRVTVIWSMRSSSEALWALDSSSQATSESEEGSSIQDDENVKIFVTGNDSHHGINEPEPEDGSVEMSELSRKEDEVGIRVTERDRPDLGRVVDGVFRKGEEERVAVLVCGPAEMAREMRGNVGRWVGKGRDVWFHDESFGW</sequence>
<dbReference type="EMBL" id="FJOG01000026">
    <property type="protein sequence ID" value="CZR64232.1"/>
    <property type="molecule type" value="Genomic_DNA"/>
</dbReference>
<dbReference type="GO" id="GO:0006826">
    <property type="term" value="P:iron ion transport"/>
    <property type="evidence" value="ECO:0007669"/>
    <property type="project" value="TreeGrafter"/>
</dbReference>
<dbReference type="PANTHER" id="PTHR32361:SF28">
    <property type="entry name" value="FRP1P"/>
    <property type="match status" value="1"/>
</dbReference>
<organism evidence="13 14">
    <name type="scientific">Phialocephala subalpina</name>
    <dbReference type="NCBI Taxonomy" id="576137"/>
    <lineage>
        <taxon>Eukaryota</taxon>
        <taxon>Fungi</taxon>
        <taxon>Dikarya</taxon>
        <taxon>Ascomycota</taxon>
        <taxon>Pezizomycotina</taxon>
        <taxon>Leotiomycetes</taxon>
        <taxon>Helotiales</taxon>
        <taxon>Mollisiaceae</taxon>
        <taxon>Phialocephala</taxon>
        <taxon>Phialocephala fortinii species complex</taxon>
    </lineage>
</organism>
<dbReference type="GO" id="GO:0000293">
    <property type="term" value="F:ferric-chelate reductase activity"/>
    <property type="evidence" value="ECO:0007669"/>
    <property type="project" value="UniProtKB-ARBA"/>
</dbReference>
<dbReference type="InterPro" id="IPR017927">
    <property type="entry name" value="FAD-bd_FR_type"/>
</dbReference>
<keyword evidence="7" id="KW-0560">Oxidoreductase</keyword>
<dbReference type="AlphaFoldDB" id="A0A1L7XGS9"/>
<evidence type="ECO:0000259" key="12">
    <source>
        <dbReference type="PROSITE" id="PS51384"/>
    </source>
</evidence>
<keyword evidence="9 11" id="KW-0472">Membrane</keyword>
<keyword evidence="8" id="KW-0406">Ion transport</keyword>
<evidence type="ECO:0000256" key="3">
    <source>
        <dbReference type="ARBA" id="ARBA00022448"/>
    </source>
</evidence>
<dbReference type="SFLD" id="SFLDG01168">
    <property type="entry name" value="Ferric_reductase_subgroup_(FRE"/>
    <property type="match status" value="1"/>
</dbReference>
<dbReference type="GO" id="GO:0005886">
    <property type="term" value="C:plasma membrane"/>
    <property type="evidence" value="ECO:0007669"/>
    <property type="project" value="TreeGrafter"/>
</dbReference>
<dbReference type="SUPFAM" id="SSF52343">
    <property type="entry name" value="Ferredoxin reductase-like, C-terminal NADP-linked domain"/>
    <property type="match status" value="1"/>
</dbReference>
<evidence type="ECO:0000256" key="9">
    <source>
        <dbReference type="ARBA" id="ARBA00023136"/>
    </source>
</evidence>
<feature type="region of interest" description="Disordered" evidence="10">
    <location>
        <begin position="484"/>
        <end position="510"/>
    </location>
</feature>
<feature type="transmembrane region" description="Helical" evidence="11">
    <location>
        <begin position="178"/>
        <end position="198"/>
    </location>
</feature>
<keyword evidence="14" id="KW-1185">Reference proteome</keyword>
<dbReference type="SFLD" id="SFLDS00052">
    <property type="entry name" value="Ferric_Reductase_Domain"/>
    <property type="match status" value="1"/>
</dbReference>
<dbReference type="PROSITE" id="PS51384">
    <property type="entry name" value="FAD_FR"/>
    <property type="match status" value="1"/>
</dbReference>
<accession>A0A1L7XGS9</accession>
<dbReference type="Pfam" id="PF01794">
    <property type="entry name" value="Ferric_reduct"/>
    <property type="match status" value="1"/>
</dbReference>
<evidence type="ECO:0000256" key="2">
    <source>
        <dbReference type="ARBA" id="ARBA00006278"/>
    </source>
</evidence>
<dbReference type="Pfam" id="PF08030">
    <property type="entry name" value="NAD_binding_6"/>
    <property type="match status" value="1"/>
</dbReference>
<dbReference type="CDD" id="cd06186">
    <property type="entry name" value="NOX_Duox_like_FAD_NADP"/>
    <property type="match status" value="1"/>
</dbReference>
<dbReference type="InterPro" id="IPR051410">
    <property type="entry name" value="Ferric/Cupric_Reductase"/>
</dbReference>
<keyword evidence="4 11" id="KW-0812">Transmembrane</keyword>
<evidence type="ECO:0000256" key="4">
    <source>
        <dbReference type="ARBA" id="ARBA00022692"/>
    </source>
</evidence>
<feature type="transmembrane region" description="Helical" evidence="11">
    <location>
        <begin position="204"/>
        <end position="223"/>
    </location>
</feature>
<evidence type="ECO:0000256" key="6">
    <source>
        <dbReference type="ARBA" id="ARBA00022989"/>
    </source>
</evidence>
<dbReference type="Gene3D" id="3.40.50.80">
    <property type="entry name" value="Nucleotide-binding domain of ferredoxin-NADP reductase (FNR) module"/>
    <property type="match status" value="1"/>
</dbReference>
<protein>
    <submittedName>
        <fullName evidence="13">Related to ferric reductase</fullName>
    </submittedName>
</protein>
<dbReference type="STRING" id="576137.A0A1L7XGS9"/>
<evidence type="ECO:0000256" key="1">
    <source>
        <dbReference type="ARBA" id="ARBA00004141"/>
    </source>
</evidence>
<evidence type="ECO:0000256" key="11">
    <source>
        <dbReference type="SAM" id="Phobius"/>
    </source>
</evidence>
<feature type="transmembrane region" description="Helical" evidence="11">
    <location>
        <begin position="235"/>
        <end position="254"/>
    </location>
</feature>
<comment type="similarity">
    <text evidence="2">Belongs to the ferric reductase (FRE) family.</text>
</comment>
<keyword evidence="3" id="KW-0813">Transport</keyword>
<proteinExistence type="inferred from homology"/>
<dbReference type="PANTHER" id="PTHR32361">
    <property type="entry name" value="FERRIC/CUPRIC REDUCTASE TRANSMEMBRANE COMPONENT"/>
    <property type="match status" value="1"/>
</dbReference>
<keyword evidence="6 11" id="KW-1133">Transmembrane helix</keyword>
<dbReference type="Pfam" id="PF08022">
    <property type="entry name" value="FAD_binding_8"/>
    <property type="match status" value="1"/>
</dbReference>
<dbReference type="InterPro" id="IPR013112">
    <property type="entry name" value="FAD-bd_8"/>
</dbReference>
<feature type="domain" description="FAD-binding FR-type" evidence="12">
    <location>
        <begin position="276"/>
        <end position="396"/>
    </location>
</feature>
<reference evidence="13" key="1">
    <citation type="submission" date="2016-03" db="EMBL/GenBank/DDBJ databases">
        <authorList>
            <person name="Ploux O."/>
        </authorList>
    </citation>
    <scope>NUCLEOTIDE SEQUENCE [LARGE SCALE GENOMIC DNA]</scope>
    <source>
        <strain evidence="13">UAMH 11012</strain>
    </source>
</reference>
<feature type="transmembrane region" description="Helical" evidence="11">
    <location>
        <begin position="25"/>
        <end position="43"/>
    </location>
</feature>
<comment type="subcellular location">
    <subcellularLocation>
        <location evidence="1">Membrane</location>
        <topology evidence="1">Multi-pass membrane protein</topology>
    </subcellularLocation>
</comment>
<evidence type="ECO:0000256" key="8">
    <source>
        <dbReference type="ARBA" id="ARBA00023065"/>
    </source>
</evidence>